<gene>
    <name evidence="2" type="ORF">Fcan01_18801</name>
</gene>
<dbReference type="Pfam" id="PF00531">
    <property type="entry name" value="Death"/>
    <property type="match status" value="1"/>
</dbReference>
<reference evidence="2 3" key="1">
    <citation type="submission" date="2015-12" db="EMBL/GenBank/DDBJ databases">
        <title>The genome of Folsomia candida.</title>
        <authorList>
            <person name="Faddeeva A."/>
            <person name="Derks M.F."/>
            <person name="Anvar Y."/>
            <person name="Smit S."/>
            <person name="Van Straalen N."/>
            <person name="Roelofs D."/>
        </authorList>
    </citation>
    <scope>NUCLEOTIDE SEQUENCE [LARGE SCALE GENOMIC DNA]</scope>
    <source>
        <strain evidence="2 3">VU population</strain>
        <tissue evidence="2">Whole body</tissue>
    </source>
</reference>
<proteinExistence type="predicted"/>
<dbReference type="Gene3D" id="1.10.533.10">
    <property type="entry name" value="Death Domain, Fas"/>
    <property type="match status" value="1"/>
</dbReference>
<evidence type="ECO:0000259" key="1">
    <source>
        <dbReference type="PROSITE" id="PS50017"/>
    </source>
</evidence>
<name>A0A226DQZ5_FOLCA</name>
<protein>
    <recommendedName>
        <fullName evidence="1">Death domain-containing protein</fullName>
    </recommendedName>
</protein>
<feature type="domain" description="Death" evidence="1">
    <location>
        <begin position="23"/>
        <end position="97"/>
    </location>
</feature>
<dbReference type="CDD" id="cd01670">
    <property type="entry name" value="Death"/>
    <property type="match status" value="1"/>
</dbReference>
<evidence type="ECO:0000313" key="2">
    <source>
        <dbReference type="EMBL" id="OXA46626.1"/>
    </source>
</evidence>
<dbReference type="InterPro" id="IPR000488">
    <property type="entry name" value="Death_dom"/>
</dbReference>
<dbReference type="AlphaFoldDB" id="A0A226DQZ5"/>
<dbReference type="Proteomes" id="UP000198287">
    <property type="component" value="Unassembled WGS sequence"/>
</dbReference>
<organism evidence="2 3">
    <name type="scientific">Folsomia candida</name>
    <name type="common">Springtail</name>
    <dbReference type="NCBI Taxonomy" id="158441"/>
    <lineage>
        <taxon>Eukaryota</taxon>
        <taxon>Metazoa</taxon>
        <taxon>Ecdysozoa</taxon>
        <taxon>Arthropoda</taxon>
        <taxon>Hexapoda</taxon>
        <taxon>Collembola</taxon>
        <taxon>Entomobryomorpha</taxon>
        <taxon>Isotomoidea</taxon>
        <taxon>Isotomidae</taxon>
        <taxon>Proisotominae</taxon>
        <taxon>Folsomia</taxon>
    </lineage>
</organism>
<comment type="caution">
    <text evidence="2">The sequence shown here is derived from an EMBL/GenBank/DDBJ whole genome shotgun (WGS) entry which is preliminary data.</text>
</comment>
<dbReference type="GO" id="GO:0007165">
    <property type="term" value="P:signal transduction"/>
    <property type="evidence" value="ECO:0007669"/>
    <property type="project" value="InterPro"/>
</dbReference>
<dbReference type="InterPro" id="IPR011029">
    <property type="entry name" value="DEATH-like_dom_sf"/>
</dbReference>
<dbReference type="SUPFAM" id="SSF47986">
    <property type="entry name" value="DEATH domain"/>
    <property type="match status" value="1"/>
</dbReference>
<sequence>MGEPVNIIKYAKVLIEDKDFLNNWEQVSDALGIPARDLYSMNNKVINCNATMYDVAKWMLESWLGRKSGEIATVENLIQILERENLPSAADLLRDFSKRNDANQDLDQVENEGDP</sequence>
<keyword evidence="3" id="KW-1185">Reference proteome</keyword>
<dbReference type="EMBL" id="LNIX01000015">
    <property type="protein sequence ID" value="OXA46626.1"/>
    <property type="molecule type" value="Genomic_DNA"/>
</dbReference>
<evidence type="ECO:0000313" key="3">
    <source>
        <dbReference type="Proteomes" id="UP000198287"/>
    </source>
</evidence>
<dbReference type="PROSITE" id="PS50017">
    <property type="entry name" value="DEATH_DOMAIN"/>
    <property type="match status" value="1"/>
</dbReference>
<accession>A0A226DQZ5</accession>